<comment type="caution">
    <text evidence="2">The sequence shown here is derived from an EMBL/GenBank/DDBJ whole genome shotgun (WGS) entry which is preliminary data.</text>
</comment>
<protein>
    <submittedName>
        <fullName evidence="2">DUF2878 domain-containing protein</fullName>
    </submittedName>
</protein>
<reference evidence="2" key="1">
    <citation type="submission" date="2019-02" db="EMBL/GenBank/DDBJ databases">
        <authorList>
            <person name="Li S.-H."/>
        </authorList>
    </citation>
    <scope>NUCLEOTIDE SEQUENCE</scope>
    <source>
        <strain evidence="2">IMCC8485</strain>
    </source>
</reference>
<keyword evidence="1" id="KW-1133">Transmembrane helix</keyword>
<dbReference type="Proteomes" id="UP001143307">
    <property type="component" value="Unassembled WGS sequence"/>
</dbReference>
<proteinExistence type="predicted"/>
<dbReference type="EMBL" id="SHNP01000004">
    <property type="protein sequence ID" value="MCX2974310.1"/>
    <property type="molecule type" value="Genomic_DNA"/>
</dbReference>
<dbReference type="InterPro" id="IPR021306">
    <property type="entry name" value="DUF2878"/>
</dbReference>
<feature type="transmembrane region" description="Helical" evidence="1">
    <location>
        <begin position="56"/>
        <end position="76"/>
    </location>
</feature>
<keyword evidence="1" id="KW-0472">Membrane</keyword>
<feature type="transmembrane region" description="Helical" evidence="1">
    <location>
        <begin position="88"/>
        <end position="107"/>
    </location>
</feature>
<feature type="transmembrane region" description="Helical" evidence="1">
    <location>
        <begin position="143"/>
        <end position="164"/>
    </location>
</feature>
<keyword evidence="3" id="KW-1185">Reference proteome</keyword>
<name>A0ABT3SWK4_9GAMM</name>
<feature type="transmembrane region" description="Helical" evidence="1">
    <location>
        <begin position="114"/>
        <end position="131"/>
    </location>
</feature>
<feature type="transmembrane region" description="Helical" evidence="1">
    <location>
        <begin position="20"/>
        <end position="44"/>
    </location>
</feature>
<evidence type="ECO:0000256" key="1">
    <source>
        <dbReference type="SAM" id="Phobius"/>
    </source>
</evidence>
<accession>A0ABT3SWK4</accession>
<evidence type="ECO:0000313" key="2">
    <source>
        <dbReference type="EMBL" id="MCX2974310.1"/>
    </source>
</evidence>
<evidence type="ECO:0000313" key="3">
    <source>
        <dbReference type="Proteomes" id="UP001143307"/>
    </source>
</evidence>
<keyword evidence="1" id="KW-0812">Transmembrane</keyword>
<gene>
    <name evidence="2" type="ORF">EYC87_12020</name>
</gene>
<sequence length="181" mass="19493">MASRSISVKAKLFNGVLFNVSWLLIVLSQDAALAWLVASVHVGLHMALLGRGREEWYFVFTITAIGLVVDQLLFVSGVLQSPGAAPVAPLWLSALWPVLATTSMHAFSTLGDRPWLAAVLGAFGGYGSYRLGVSLSSIEFGTLQQSGVVLALFWALMFPTLLLVARKFTDLRKIGVGHASY</sequence>
<organism evidence="2 3">
    <name type="scientific">Candidatus Seongchinamella marina</name>
    <dbReference type="NCBI Taxonomy" id="2518990"/>
    <lineage>
        <taxon>Bacteria</taxon>
        <taxon>Pseudomonadati</taxon>
        <taxon>Pseudomonadota</taxon>
        <taxon>Gammaproteobacteria</taxon>
        <taxon>Cellvibrionales</taxon>
        <taxon>Halieaceae</taxon>
        <taxon>Seongchinamella</taxon>
    </lineage>
</organism>
<dbReference type="Pfam" id="PF11086">
    <property type="entry name" value="DUF2878"/>
    <property type="match status" value="1"/>
</dbReference>